<gene>
    <name evidence="2" type="ORF">CINC_LOCUS6373</name>
</gene>
<dbReference type="EMBL" id="LR824023">
    <property type="protein sequence ID" value="CAH0594422.1"/>
    <property type="molecule type" value="Genomic_DNA"/>
</dbReference>
<keyword evidence="3" id="KW-1185">Reference proteome</keyword>
<evidence type="ECO:0000313" key="3">
    <source>
        <dbReference type="Proteomes" id="UP001154114"/>
    </source>
</evidence>
<feature type="compositionally biased region" description="Basic residues" evidence="1">
    <location>
        <begin position="70"/>
        <end position="80"/>
    </location>
</feature>
<evidence type="ECO:0000256" key="1">
    <source>
        <dbReference type="SAM" id="MobiDB-lite"/>
    </source>
</evidence>
<sequence>MYTIHRPPNKTPVKLRHLSQMYVKRRSSANKSRPAPYITATCACAECARRDATLTGATCAVMKSIAVTRARRGTTRHHAASRGNTRPAGVWAQPPCRQTDTHCCNDILNSCVVCREHQR</sequence>
<dbReference type="Proteomes" id="UP001154114">
    <property type="component" value="Chromosome 20"/>
</dbReference>
<proteinExistence type="predicted"/>
<organism evidence="2 3">
    <name type="scientific">Chrysodeixis includens</name>
    <name type="common">Soybean looper</name>
    <name type="synonym">Pseudoplusia includens</name>
    <dbReference type="NCBI Taxonomy" id="689277"/>
    <lineage>
        <taxon>Eukaryota</taxon>
        <taxon>Metazoa</taxon>
        <taxon>Ecdysozoa</taxon>
        <taxon>Arthropoda</taxon>
        <taxon>Hexapoda</taxon>
        <taxon>Insecta</taxon>
        <taxon>Pterygota</taxon>
        <taxon>Neoptera</taxon>
        <taxon>Endopterygota</taxon>
        <taxon>Lepidoptera</taxon>
        <taxon>Glossata</taxon>
        <taxon>Ditrysia</taxon>
        <taxon>Noctuoidea</taxon>
        <taxon>Noctuidae</taxon>
        <taxon>Plusiinae</taxon>
        <taxon>Chrysodeixis</taxon>
    </lineage>
</organism>
<protein>
    <submittedName>
        <fullName evidence="2">Uncharacterized protein</fullName>
    </submittedName>
</protein>
<dbReference type="AlphaFoldDB" id="A0A9P0BXS9"/>
<accession>A0A9P0BXS9</accession>
<name>A0A9P0BXS9_CHRIL</name>
<feature type="region of interest" description="Disordered" evidence="1">
    <location>
        <begin position="70"/>
        <end position="90"/>
    </location>
</feature>
<evidence type="ECO:0000313" key="2">
    <source>
        <dbReference type="EMBL" id="CAH0594422.1"/>
    </source>
</evidence>
<reference evidence="2" key="1">
    <citation type="submission" date="2021-12" db="EMBL/GenBank/DDBJ databases">
        <authorList>
            <person name="King R."/>
        </authorList>
    </citation>
    <scope>NUCLEOTIDE SEQUENCE</scope>
</reference>